<evidence type="ECO:0000256" key="11">
    <source>
        <dbReference type="ARBA" id="ARBA00022824"/>
    </source>
</evidence>
<evidence type="ECO:0000256" key="15">
    <source>
        <dbReference type="ARBA" id="ARBA00023170"/>
    </source>
</evidence>
<feature type="disulfide bond" evidence="18">
    <location>
        <begin position="1431"/>
        <end position="1443"/>
    </location>
</feature>
<dbReference type="InterPro" id="IPR023415">
    <property type="entry name" value="LDLR_class-A_CS"/>
</dbReference>
<feature type="disulfide bond" evidence="18">
    <location>
        <begin position="1534"/>
        <end position="1549"/>
    </location>
</feature>
<accession>A0A1Y1JYN2</accession>
<keyword evidence="8 20" id="KW-0732">Signal</keyword>
<dbReference type="FunFam" id="4.10.400.10:FF:000045">
    <property type="entry name" value="Low-density lipoprotein receptor-related protein 2"/>
    <property type="match status" value="1"/>
</dbReference>
<feature type="disulfide bond" evidence="18">
    <location>
        <begin position="1658"/>
        <end position="1673"/>
    </location>
</feature>
<feature type="disulfide bond" evidence="18">
    <location>
        <begin position="1221"/>
        <end position="1236"/>
    </location>
</feature>
<evidence type="ECO:0000256" key="4">
    <source>
        <dbReference type="ARBA" id="ARBA00022475"/>
    </source>
</evidence>
<evidence type="ECO:0000256" key="18">
    <source>
        <dbReference type="PROSITE-ProRule" id="PRU00124"/>
    </source>
</evidence>
<evidence type="ECO:0000256" key="14">
    <source>
        <dbReference type="ARBA" id="ARBA00023157"/>
    </source>
</evidence>
<keyword evidence="6" id="KW-0254">Endocytosis</keyword>
<feature type="disulfide bond" evidence="18">
    <location>
        <begin position="1313"/>
        <end position="1331"/>
    </location>
</feature>
<keyword evidence="15" id="KW-0675">Receptor</keyword>
<dbReference type="PROSITE" id="PS50068">
    <property type="entry name" value="LDLRA_2"/>
    <property type="match status" value="16"/>
</dbReference>
<feature type="domain" description="EGF-like" evidence="21">
    <location>
        <begin position="996"/>
        <end position="1032"/>
    </location>
</feature>
<dbReference type="Pfam" id="PF15902">
    <property type="entry name" value="Sortilin-Vps10"/>
    <property type="match status" value="2"/>
</dbReference>
<evidence type="ECO:0000256" key="10">
    <source>
        <dbReference type="ARBA" id="ARBA00022753"/>
    </source>
</evidence>
<organism evidence="23">
    <name type="scientific">Photinus pyralis</name>
    <name type="common">Common eastern firefly</name>
    <name type="synonym">Lampyris pyralis</name>
    <dbReference type="NCBI Taxonomy" id="7054"/>
    <lineage>
        <taxon>Eukaryota</taxon>
        <taxon>Metazoa</taxon>
        <taxon>Ecdysozoa</taxon>
        <taxon>Arthropoda</taxon>
        <taxon>Hexapoda</taxon>
        <taxon>Insecta</taxon>
        <taxon>Pterygota</taxon>
        <taxon>Neoptera</taxon>
        <taxon>Endopterygota</taxon>
        <taxon>Coleoptera</taxon>
        <taxon>Polyphaga</taxon>
        <taxon>Elateriformia</taxon>
        <taxon>Elateroidea</taxon>
        <taxon>Lampyridae</taxon>
        <taxon>Lampyrinae</taxon>
        <taxon>Photinus</taxon>
    </lineage>
</organism>
<dbReference type="SUPFAM" id="SSF110296">
    <property type="entry name" value="Oligoxyloglucan reducing end-specific cellobiohydrolase"/>
    <property type="match status" value="1"/>
</dbReference>
<keyword evidence="13" id="KW-0472">Membrane</keyword>
<evidence type="ECO:0000256" key="13">
    <source>
        <dbReference type="ARBA" id="ARBA00023136"/>
    </source>
</evidence>
<dbReference type="GO" id="GO:0005789">
    <property type="term" value="C:endoplasmic reticulum membrane"/>
    <property type="evidence" value="ECO:0007669"/>
    <property type="project" value="UniProtKB-SubCell"/>
</dbReference>
<feature type="disulfide bond" evidence="18">
    <location>
        <begin position="1438"/>
        <end position="1456"/>
    </location>
</feature>
<keyword evidence="5" id="KW-0245">EGF-like domain</keyword>
<dbReference type="InterPro" id="IPR002172">
    <property type="entry name" value="LDrepeatLR_classA_rpt"/>
</dbReference>
<feature type="disulfide bond" evidence="18">
    <location>
        <begin position="1366"/>
        <end position="1381"/>
    </location>
</feature>
<feature type="disulfide bond" evidence="18">
    <location>
        <begin position="1272"/>
        <end position="1287"/>
    </location>
</feature>
<dbReference type="InterPro" id="IPR031777">
    <property type="entry name" value="Sortilin_C"/>
</dbReference>
<keyword evidence="7" id="KW-0812">Transmembrane</keyword>
<keyword evidence="16" id="KW-0325">Glycoprotein</keyword>
<evidence type="ECO:0000256" key="3">
    <source>
        <dbReference type="ARBA" id="ARBA00004389"/>
    </source>
</evidence>
<feature type="disulfide bond" evidence="18">
    <location>
        <begin position="1577"/>
        <end position="1592"/>
    </location>
</feature>
<feature type="disulfide bond" evidence="18">
    <location>
        <begin position="1412"/>
        <end position="1427"/>
    </location>
</feature>
<dbReference type="GO" id="GO:0005886">
    <property type="term" value="C:plasma membrane"/>
    <property type="evidence" value="ECO:0007669"/>
    <property type="project" value="UniProtKB-SubCell"/>
</dbReference>
<feature type="disulfide bond" evidence="18">
    <location>
        <begin position="1306"/>
        <end position="1318"/>
    </location>
</feature>
<dbReference type="InterPro" id="IPR006581">
    <property type="entry name" value="VPS10"/>
</dbReference>
<comment type="subcellular location">
    <subcellularLocation>
        <location evidence="1">Cell membrane</location>
        <topology evidence="1">Single-pass membrane protein</topology>
    </subcellularLocation>
    <subcellularLocation>
        <location evidence="17">Endomembrane system</location>
        <topology evidence="17">Single-pass type I membrane protein</topology>
    </subcellularLocation>
    <subcellularLocation>
        <location evidence="3">Endoplasmic reticulum membrane</location>
        <topology evidence="3">Single-pass membrane protein</topology>
    </subcellularLocation>
    <subcellularLocation>
        <location evidence="2">Endosome</location>
    </subcellularLocation>
</comment>
<evidence type="ECO:0000256" key="6">
    <source>
        <dbReference type="ARBA" id="ARBA00022583"/>
    </source>
</evidence>
<dbReference type="SMART" id="SM00135">
    <property type="entry name" value="LY"/>
    <property type="match status" value="5"/>
</dbReference>
<dbReference type="GO" id="GO:0005768">
    <property type="term" value="C:endosome"/>
    <property type="evidence" value="ECO:0007669"/>
    <property type="project" value="UniProtKB-SubCell"/>
</dbReference>
<keyword evidence="11" id="KW-0256">Endoplasmic reticulum</keyword>
<feature type="signal peptide" evidence="20">
    <location>
        <begin position="1"/>
        <end position="22"/>
    </location>
</feature>
<feature type="chain" id="PRO_5013208692" description="Sortilin-related receptor" evidence="20">
    <location>
        <begin position="23"/>
        <end position="1685"/>
    </location>
</feature>
<dbReference type="EMBL" id="GEZM01099405">
    <property type="protein sequence ID" value="JAV53341.1"/>
    <property type="molecule type" value="Transcribed_RNA"/>
</dbReference>
<dbReference type="PRINTS" id="PR00261">
    <property type="entry name" value="LDLRECEPTOR"/>
</dbReference>
<feature type="disulfide bond" evidence="18">
    <location>
        <begin position="1260"/>
        <end position="1278"/>
    </location>
</feature>
<feature type="disulfide bond" evidence="18">
    <location>
        <begin position="1051"/>
        <end position="1069"/>
    </location>
</feature>
<feature type="disulfide bond" evidence="18">
    <location>
        <begin position="1004"/>
        <end position="1022"/>
    </location>
</feature>
<feature type="disulfide bond" evidence="18">
    <location>
        <begin position="1142"/>
        <end position="1157"/>
    </location>
</feature>
<keyword evidence="9" id="KW-0677">Repeat</keyword>
<dbReference type="InterPro" id="IPR036055">
    <property type="entry name" value="LDL_receptor-like_sf"/>
</dbReference>
<feature type="domain" description="EGF-like" evidence="21">
    <location>
        <begin position="949"/>
        <end position="983"/>
    </location>
</feature>
<dbReference type="SUPFAM" id="SSF57424">
    <property type="entry name" value="LDL receptor-like module"/>
    <property type="match status" value="16"/>
</dbReference>
<dbReference type="GO" id="GO:0006897">
    <property type="term" value="P:endocytosis"/>
    <property type="evidence" value="ECO:0007669"/>
    <property type="project" value="UniProtKB-KW"/>
</dbReference>
<evidence type="ECO:0000256" key="20">
    <source>
        <dbReference type="SAM" id="SignalP"/>
    </source>
</evidence>
<dbReference type="FunFam" id="2.120.10.30:FF:000241">
    <property type="entry name" value="Low-density lipoprotein receptor-related protein 6"/>
    <property type="match status" value="1"/>
</dbReference>
<evidence type="ECO:0000256" key="16">
    <source>
        <dbReference type="ARBA" id="ARBA00023180"/>
    </source>
</evidence>
<dbReference type="Pfam" id="PF00057">
    <property type="entry name" value="Ldl_recept_a"/>
    <property type="match status" value="16"/>
</dbReference>
<feature type="disulfide bond" evidence="18">
    <location>
        <begin position="1325"/>
        <end position="1340"/>
    </location>
</feature>
<name>A0A1Y1JYN2_PHOPY</name>
<evidence type="ECO:0000313" key="23">
    <source>
        <dbReference type="EMBL" id="JAV53341.1"/>
    </source>
</evidence>
<feature type="disulfide bond" evidence="18">
    <location>
        <begin position="1063"/>
        <end position="1078"/>
    </location>
</feature>
<dbReference type="InterPro" id="IPR011042">
    <property type="entry name" value="6-blade_b-propeller_TolB-like"/>
</dbReference>
<feature type="disulfide bond" evidence="18">
    <location>
        <begin position="1100"/>
        <end position="1115"/>
    </location>
</feature>
<dbReference type="PANTHER" id="PTHR22722:SF14">
    <property type="entry name" value="MEGALIN, ISOFORM A"/>
    <property type="match status" value="1"/>
</dbReference>
<feature type="domain" description="EGF-like" evidence="21">
    <location>
        <begin position="1556"/>
        <end position="1593"/>
    </location>
</feature>
<dbReference type="InterPro" id="IPR000742">
    <property type="entry name" value="EGF"/>
</dbReference>
<feature type="disulfide bond" evidence="18">
    <location>
        <begin position="1169"/>
        <end position="1187"/>
    </location>
</feature>
<evidence type="ECO:0000256" key="7">
    <source>
        <dbReference type="ARBA" id="ARBA00022692"/>
    </source>
</evidence>
<feature type="disulfide bond" evidence="18">
    <location>
        <begin position="1495"/>
        <end position="1510"/>
    </location>
</feature>
<dbReference type="InterPro" id="IPR031778">
    <property type="entry name" value="Sortilin_N"/>
</dbReference>
<dbReference type="PANTHER" id="PTHR22722">
    <property type="entry name" value="LOW-DENSITY LIPOPROTEIN RECEPTOR-RELATED PROTEIN 2-RELATED"/>
    <property type="match status" value="1"/>
</dbReference>
<evidence type="ECO:0000259" key="21">
    <source>
        <dbReference type="SMART" id="SM00181"/>
    </source>
</evidence>
<feature type="disulfide bond" evidence="18">
    <location>
        <begin position="1597"/>
        <end position="1609"/>
    </location>
</feature>
<dbReference type="FunFam" id="4.10.400.10:FF:000124">
    <property type="entry name" value="Low density lipoprotein receptor"/>
    <property type="match status" value="1"/>
</dbReference>
<feature type="disulfide bond" evidence="18">
    <location>
        <begin position="997"/>
        <end position="1009"/>
    </location>
</feature>
<evidence type="ECO:0000256" key="12">
    <source>
        <dbReference type="ARBA" id="ARBA00022989"/>
    </source>
</evidence>
<evidence type="ECO:0000256" key="9">
    <source>
        <dbReference type="ARBA" id="ARBA00022737"/>
    </source>
</evidence>
<dbReference type="CDD" id="cd00112">
    <property type="entry name" value="LDLa"/>
    <property type="match status" value="16"/>
</dbReference>
<evidence type="ECO:0000256" key="2">
    <source>
        <dbReference type="ARBA" id="ARBA00004177"/>
    </source>
</evidence>
<dbReference type="SMART" id="SM00181">
    <property type="entry name" value="EGF"/>
    <property type="match status" value="7"/>
</dbReference>
<feature type="domain" description="EGF-like" evidence="21">
    <location>
        <begin position="1514"/>
        <end position="1550"/>
    </location>
</feature>
<evidence type="ECO:0000259" key="22">
    <source>
        <dbReference type="SMART" id="SM00602"/>
    </source>
</evidence>
<feature type="domain" description="EGF-like" evidence="21">
    <location>
        <begin position="1161"/>
        <end position="1197"/>
    </location>
</feature>
<reference evidence="23" key="1">
    <citation type="journal article" date="2016" name="Sci. Rep.">
        <title>Molecular characterization of firefly nuptial gifts: a multi-omics approach sheds light on postcopulatory sexual selection.</title>
        <authorList>
            <person name="Al-Wathiqui N."/>
            <person name="Fallon T.R."/>
            <person name="South A."/>
            <person name="Weng J.K."/>
            <person name="Lewis S.M."/>
        </authorList>
    </citation>
    <scope>NUCLEOTIDE SEQUENCE</scope>
</reference>
<feature type="repeat" description="LDL-receptor class B" evidence="19">
    <location>
        <begin position="858"/>
        <end position="902"/>
    </location>
</feature>
<feature type="domain" description="EGF-like" evidence="21">
    <location>
        <begin position="1081"/>
        <end position="1116"/>
    </location>
</feature>
<keyword evidence="12" id="KW-1133">Transmembrane helix</keyword>
<dbReference type="SMART" id="SM00192">
    <property type="entry name" value="LDLa"/>
    <property type="match status" value="16"/>
</dbReference>
<feature type="disulfide bond" evidence="18">
    <location>
        <begin position="1393"/>
        <end position="1405"/>
    </location>
</feature>
<feature type="disulfide bond" evidence="18">
    <location>
        <begin position="1515"/>
        <end position="1527"/>
    </location>
</feature>
<proteinExistence type="predicted"/>
<feature type="repeat" description="LDL-receptor class B" evidence="19">
    <location>
        <begin position="812"/>
        <end position="857"/>
    </location>
</feature>
<feature type="disulfide bond" evidence="18">
    <location>
        <begin position="1450"/>
        <end position="1465"/>
    </location>
</feature>
<dbReference type="FunFam" id="4.10.400.10:FF:000034">
    <property type="entry name" value="Low-density lipoprotein receptor-related protein 2"/>
    <property type="match status" value="2"/>
</dbReference>
<feature type="disulfide bond" evidence="18">
    <location>
        <begin position="1604"/>
        <end position="1622"/>
    </location>
</feature>
<dbReference type="GO" id="GO:0043235">
    <property type="term" value="C:receptor complex"/>
    <property type="evidence" value="ECO:0007669"/>
    <property type="project" value="TreeGrafter"/>
</dbReference>
<feature type="domain" description="VPS10" evidence="22">
    <location>
        <begin position="82"/>
        <end position="679"/>
    </location>
</feature>
<feature type="disulfide bond" evidence="18">
    <location>
        <begin position="1522"/>
        <end position="1540"/>
    </location>
</feature>
<evidence type="ECO:0000256" key="8">
    <source>
        <dbReference type="ARBA" id="ARBA00022729"/>
    </source>
</evidence>
<evidence type="ECO:0008006" key="24">
    <source>
        <dbReference type="Google" id="ProtNLM"/>
    </source>
</evidence>
<feature type="disulfide bond" evidence="18">
    <location>
        <begin position="1162"/>
        <end position="1174"/>
    </location>
</feature>
<dbReference type="SUPFAM" id="SSF63825">
    <property type="entry name" value="YWTD domain"/>
    <property type="match status" value="1"/>
</dbReference>
<feature type="disulfide bond" evidence="18">
    <location>
        <begin position="1253"/>
        <end position="1265"/>
    </location>
</feature>
<dbReference type="InterPro" id="IPR000033">
    <property type="entry name" value="LDLR_classB_rpt"/>
</dbReference>
<feature type="disulfide bond" evidence="18">
    <location>
        <begin position="1400"/>
        <end position="1418"/>
    </location>
</feature>
<dbReference type="PROSITE" id="PS51120">
    <property type="entry name" value="LDLRB"/>
    <property type="match status" value="2"/>
</dbReference>
<evidence type="ECO:0000256" key="1">
    <source>
        <dbReference type="ARBA" id="ARBA00004162"/>
    </source>
</evidence>
<keyword evidence="14 18" id="KW-1015">Disulfide bond</keyword>
<feature type="domain" description="EGF-like" evidence="21">
    <location>
        <begin position="1200"/>
        <end position="1237"/>
    </location>
</feature>
<dbReference type="InterPro" id="IPR051221">
    <property type="entry name" value="LDLR-related"/>
</dbReference>
<protein>
    <recommendedName>
        <fullName evidence="24">Sortilin-related receptor</fullName>
    </recommendedName>
</protein>
<comment type="caution">
    <text evidence="18">Lacks conserved residue(s) required for the propagation of feature annotation.</text>
</comment>
<dbReference type="PROSITE" id="PS01209">
    <property type="entry name" value="LDLRA_1"/>
    <property type="match status" value="8"/>
</dbReference>
<evidence type="ECO:0000256" key="17">
    <source>
        <dbReference type="ARBA" id="ARBA00046288"/>
    </source>
</evidence>
<dbReference type="Pfam" id="PF00058">
    <property type="entry name" value="Ldl_recept_b"/>
    <property type="match status" value="2"/>
</dbReference>
<evidence type="ECO:0000256" key="5">
    <source>
        <dbReference type="ARBA" id="ARBA00022536"/>
    </source>
</evidence>
<feature type="disulfide bond" evidence="18">
    <location>
        <begin position="1181"/>
        <end position="1196"/>
    </location>
</feature>
<dbReference type="Pfam" id="PF15901">
    <property type="entry name" value="Sortilin_C"/>
    <property type="match status" value="1"/>
</dbReference>
<feature type="disulfide bond" evidence="18">
    <location>
        <begin position="1616"/>
        <end position="1631"/>
    </location>
</feature>
<evidence type="ECO:0000256" key="19">
    <source>
        <dbReference type="PROSITE-ProRule" id="PRU00461"/>
    </source>
</evidence>
<keyword evidence="4" id="KW-1003">Cell membrane</keyword>
<sequence>MVLHAMPTIWVLITVLFVSVRAKPWLEVEGLTNDAKKDSNFNGTVSSKITQLNDPNKQIMVHLVGNGSIVIICLTQNATSAPSNASNTTNRIYISYDYGDSYEDKTHLFKLNNGSLARINNFFFYSKYESRIVFTDVYNNVIFMTKDNGKTITRTDLDFTPNDVLFHEFLPDRVLAVQKLQSQLWITDDFGNRWRLWDGDANLFSWSRDENQEPKLVFYTTNVLDVIYTKGDYIFFTSKHSEDRSDLFVSHKLGKPRKCTFDVPPGLNSQDFYVVDVTSTRVLVAVRHTDALSHLYLSEDLNKDDDVRFYLSLEGIMCHFPKKTWQNTWLARVDDVFADVYKVKGVNGVYIASQLTVRNDLDLAHVVTLITYDHGGSWRCLNAPVYDSEGNRIERPLSENCSLHLHQHFSHIHPDMRLQNIVSSEFAPGIVMTTGVIGRSLKGHSKVFISTDAGLTWHETLKSAHLFQIGNYGGLLTAVEYNENVTARDILYSTNFGKNWTRMAFRNESLQVYGLLAEQRETTAVFILFPFPAEGRGWSISKLDLKEVFSYNCEQSDYEEWSPSHVACTLGQQATFLRKKPNANCYTGRREITPISYKTCACSAADFECDSGFSRSGNIAECIHNKTTSDKPYDPPATCQYGQFYNRTKGYKKVAGSKCVAGSERRYLPDLISCPSAQDDKFLLIALREKISRLYLHNNKWEPLPIENLTNVIAVEFDMKSRCMYWSDIGTKLIGRQCSNNAPEVFLYGNLTLVEGLALDWISRHLYFVDGRRAKIEMVTTDQNRLGRMRRTILDSKHLVKPRGLAVHPVAGYLFWTDWSPERPSVSRSDLDGSDVRVLFDKKYVHWPNGITIDFVAERIYWIDAREDYVGSSDLHGNYFKKVISKNSHVSHPFSIAIFKDNIYWNDWKELGVFRGDKDNELGIKLLRELNRSMGLKVFGHGLQEGVNDCINSTCSHICVGTPEQGHKCLCPDGMELQMNQCVCSNNETCSELDSTCPDKHLKCDNGVCVPKEWRCNGRDDCGDGSDEIHCSPKNNTESKPTVDCDTYFKCDTDECIPRFWRCDGSKDCKDGSDENNCTRECSQTEFACSNKCISLQWRCDGEKDCDDGSDETDCEQKTTICKSNEFRCPKENRCIPSAWRCDGDADCTDGVDETNCPLHPCSNFEFRCGNGRCIPRRWKCDQDIDCADKSDEENCNSTQCNSNEFLCTKDKTCIPLSWKCDGSVDCPDGTDESSCSNRTTEDEISKNANSSCLTWQFQCSNDKCIPSWWKCDLADDCGDNSDEINCTDRTIKHPMVSTSLNSTPCQQNTFKCGSGICIPVSQVCDGSLDCVHGEDEDNCQKTHSCSENEFKCHNSTKCIPATDVCNGRTDCPDGTDELQCSSTNETKPTIYCEDDHFKCDITNCVPHHWRCDGQIDCKDGSDEQNCPHRCLENHFECDGNRCIPKASKCDGEKDCLDGSDEKDCEVHKLNSTNCTSGDFHCAQGNQCIRSDQRCNRALDCADGSDEENCTAPNCSSDQFTCDDDTCIPGQFRCDNKADCRDESDEKNCIQHKSKTCLRNEFRCAQGNLCIPSAWRCDGDTDCADGTDEVNCSPSTCAQAQFRCANGRCIPAHWKCDDEIDCGDKSDEKNCPSSNSTCGVNQFRCSEKGGCILLKWRCDGDTDCADGSDELDCSNIARDAKVTNV</sequence>
<keyword evidence="10" id="KW-0967">Endosome</keyword>
<feature type="disulfide bond" evidence="18">
    <location>
        <begin position="1016"/>
        <end position="1031"/>
    </location>
</feature>
<dbReference type="Gene3D" id="2.120.10.30">
    <property type="entry name" value="TolB, C-terminal domain"/>
    <property type="match status" value="1"/>
</dbReference>
<dbReference type="SMART" id="SM00602">
    <property type="entry name" value="VPS10"/>
    <property type="match status" value="1"/>
</dbReference>
<dbReference type="Gene3D" id="4.10.400.10">
    <property type="entry name" value="Low-density Lipoprotein Receptor"/>
    <property type="match status" value="16"/>
</dbReference>
<dbReference type="FunFam" id="4.10.400.10:FF:000011">
    <property type="entry name" value="Low-density lipoprotein receptor-related protein 1"/>
    <property type="match status" value="1"/>
</dbReference>